<accession>A0A9P5TQI0</accession>
<feature type="chain" id="PRO_5040433990" evidence="2">
    <location>
        <begin position="21"/>
        <end position="94"/>
    </location>
</feature>
<sequence>MYFTSVVVFSALTFLLSARASPVLVDDPSRVIDAALASVTPPAVRSSIPRGAAPDPQTSMPSWRMRAIPESANNGNPDWRRDLISEGKSSTTRT</sequence>
<keyword evidence="2" id="KW-0732">Signal</keyword>
<dbReference type="Proteomes" id="UP000724874">
    <property type="component" value="Unassembled WGS sequence"/>
</dbReference>
<feature type="signal peptide" evidence="2">
    <location>
        <begin position="1"/>
        <end position="20"/>
    </location>
</feature>
<evidence type="ECO:0000256" key="2">
    <source>
        <dbReference type="SAM" id="SignalP"/>
    </source>
</evidence>
<gene>
    <name evidence="3" type="ORF">CPB84DRAFT_1961050</name>
</gene>
<protein>
    <submittedName>
        <fullName evidence="3">Uncharacterized protein</fullName>
    </submittedName>
</protein>
<evidence type="ECO:0000313" key="3">
    <source>
        <dbReference type="EMBL" id="KAF8903669.1"/>
    </source>
</evidence>
<evidence type="ECO:0000256" key="1">
    <source>
        <dbReference type="SAM" id="MobiDB-lite"/>
    </source>
</evidence>
<dbReference type="AlphaFoldDB" id="A0A9P5TQI0"/>
<reference evidence="3" key="1">
    <citation type="submission" date="2020-11" db="EMBL/GenBank/DDBJ databases">
        <authorList>
            <consortium name="DOE Joint Genome Institute"/>
            <person name="Ahrendt S."/>
            <person name="Riley R."/>
            <person name="Andreopoulos W."/>
            <person name="LaButti K."/>
            <person name="Pangilinan J."/>
            <person name="Ruiz-duenas F.J."/>
            <person name="Barrasa J.M."/>
            <person name="Sanchez-Garcia M."/>
            <person name="Camarero S."/>
            <person name="Miyauchi S."/>
            <person name="Serrano A."/>
            <person name="Linde D."/>
            <person name="Babiker R."/>
            <person name="Drula E."/>
            <person name="Ayuso-Fernandez I."/>
            <person name="Pacheco R."/>
            <person name="Padilla G."/>
            <person name="Ferreira P."/>
            <person name="Barriuso J."/>
            <person name="Kellner H."/>
            <person name="Castanera R."/>
            <person name="Alfaro M."/>
            <person name="Ramirez L."/>
            <person name="Pisabarro A.G."/>
            <person name="Kuo A."/>
            <person name="Tritt A."/>
            <person name="Lipzen A."/>
            <person name="He G."/>
            <person name="Yan M."/>
            <person name="Ng V."/>
            <person name="Cullen D."/>
            <person name="Martin F."/>
            <person name="Rosso M.-N."/>
            <person name="Henrissat B."/>
            <person name="Hibbett D."/>
            <person name="Martinez A.T."/>
            <person name="Grigoriev I.V."/>
        </authorList>
    </citation>
    <scope>NUCLEOTIDE SEQUENCE</scope>
    <source>
        <strain evidence="3">AH 44721</strain>
    </source>
</reference>
<feature type="region of interest" description="Disordered" evidence="1">
    <location>
        <begin position="67"/>
        <end position="94"/>
    </location>
</feature>
<organism evidence="3 4">
    <name type="scientific">Gymnopilus junonius</name>
    <name type="common">Spectacular rustgill mushroom</name>
    <name type="synonym">Gymnopilus spectabilis subsp. junonius</name>
    <dbReference type="NCBI Taxonomy" id="109634"/>
    <lineage>
        <taxon>Eukaryota</taxon>
        <taxon>Fungi</taxon>
        <taxon>Dikarya</taxon>
        <taxon>Basidiomycota</taxon>
        <taxon>Agaricomycotina</taxon>
        <taxon>Agaricomycetes</taxon>
        <taxon>Agaricomycetidae</taxon>
        <taxon>Agaricales</taxon>
        <taxon>Agaricineae</taxon>
        <taxon>Hymenogastraceae</taxon>
        <taxon>Gymnopilus</taxon>
    </lineage>
</organism>
<proteinExistence type="predicted"/>
<keyword evidence="4" id="KW-1185">Reference proteome</keyword>
<evidence type="ECO:0000313" key="4">
    <source>
        <dbReference type="Proteomes" id="UP000724874"/>
    </source>
</evidence>
<name>A0A9P5TQI0_GYMJU</name>
<dbReference type="EMBL" id="JADNYJ010000029">
    <property type="protein sequence ID" value="KAF8903669.1"/>
    <property type="molecule type" value="Genomic_DNA"/>
</dbReference>
<comment type="caution">
    <text evidence="3">The sequence shown here is derived from an EMBL/GenBank/DDBJ whole genome shotgun (WGS) entry which is preliminary data.</text>
</comment>